<dbReference type="OrthoDB" id="359066at2"/>
<evidence type="ECO:0000313" key="2">
    <source>
        <dbReference type="Proteomes" id="UP000403266"/>
    </source>
</evidence>
<evidence type="ECO:0000313" key="1">
    <source>
        <dbReference type="EMBL" id="MPR30462.1"/>
    </source>
</evidence>
<keyword evidence="2" id="KW-1185">Reference proteome</keyword>
<dbReference type="AlphaFoldDB" id="A0A5N7MU02"/>
<sequence>MTLALSVRQPFAWAIFYAGMDIENRDWPTQHRGRILIHAPGIVRRDDYAFFEHACRNPEHWLCRAVMFGGGLPKRQDLLKGGIIGEVEIADCVTEHPSPWFAGPYGFVLRGARVLPFKPLPGSLRFFDVDECCCSGHL</sequence>
<name>A0A5N7MU02_9HYPH</name>
<dbReference type="RefSeq" id="WP_152717301.1">
    <property type="nucleotide sequence ID" value="NZ_VOSJ01000407.1"/>
</dbReference>
<accession>A0A5N7MU02</accession>
<proteinExistence type="predicted"/>
<protein>
    <recommendedName>
        <fullName evidence="3">ASCH domain-containing protein</fullName>
    </recommendedName>
</protein>
<comment type="caution">
    <text evidence="1">The sequence shown here is derived from an EMBL/GenBank/DDBJ whole genome shotgun (WGS) entry which is preliminary data.</text>
</comment>
<dbReference type="CDD" id="cd06554">
    <property type="entry name" value="ASCH_ASC-1_like"/>
    <property type="match status" value="1"/>
</dbReference>
<dbReference type="InterPro" id="IPR015947">
    <property type="entry name" value="PUA-like_sf"/>
</dbReference>
<evidence type="ECO:0008006" key="3">
    <source>
        <dbReference type="Google" id="ProtNLM"/>
    </source>
</evidence>
<reference evidence="1 2" key="1">
    <citation type="journal article" date="2019" name="Syst. Appl. Microbiol.">
        <title>Microvirga tunisiensis sp. nov., a root nodule symbiotic bacterium isolated from Lupinus micranthus and L. luteus grown in Northern Tunisia.</title>
        <authorList>
            <person name="Msaddak A."/>
            <person name="Rejili M."/>
            <person name="Duran D."/>
            <person name="Mars M."/>
            <person name="Palacios J.M."/>
            <person name="Ruiz-Argueso T."/>
            <person name="Rey L."/>
            <person name="Imperial J."/>
        </authorList>
    </citation>
    <scope>NUCLEOTIDE SEQUENCE [LARGE SCALE GENOMIC DNA]</scope>
    <source>
        <strain evidence="1 2">Lmie10</strain>
    </source>
</reference>
<dbReference type="EMBL" id="VOSK01000373">
    <property type="protein sequence ID" value="MPR30462.1"/>
    <property type="molecule type" value="Genomic_DNA"/>
</dbReference>
<dbReference type="SUPFAM" id="SSF88697">
    <property type="entry name" value="PUA domain-like"/>
    <property type="match status" value="1"/>
</dbReference>
<gene>
    <name evidence="1" type="ORF">FS320_36995</name>
</gene>
<dbReference type="Proteomes" id="UP000403266">
    <property type="component" value="Unassembled WGS sequence"/>
</dbReference>
<dbReference type="Gene3D" id="2.30.130.30">
    <property type="entry name" value="Hypothetical protein"/>
    <property type="match status" value="1"/>
</dbReference>
<organism evidence="1 2">
    <name type="scientific">Microvirga tunisiensis</name>
    <dbReference type="NCBI Taxonomy" id="2108360"/>
    <lineage>
        <taxon>Bacteria</taxon>
        <taxon>Pseudomonadati</taxon>
        <taxon>Pseudomonadota</taxon>
        <taxon>Alphaproteobacteria</taxon>
        <taxon>Hyphomicrobiales</taxon>
        <taxon>Methylobacteriaceae</taxon>
        <taxon>Microvirga</taxon>
    </lineage>
</organism>